<gene>
    <name evidence="1" type="ORF">GCM10023342_03950</name>
</gene>
<name>A0ABP9R1V0_9GAMM</name>
<keyword evidence="2" id="KW-1185">Reference proteome</keyword>
<organism evidence="1 2">
    <name type="scientific">Modicisalibacter zincidurans</name>
    <dbReference type="NCBI Taxonomy" id="1178777"/>
    <lineage>
        <taxon>Bacteria</taxon>
        <taxon>Pseudomonadati</taxon>
        <taxon>Pseudomonadota</taxon>
        <taxon>Gammaproteobacteria</taxon>
        <taxon>Oceanospirillales</taxon>
        <taxon>Halomonadaceae</taxon>
        <taxon>Modicisalibacter</taxon>
    </lineage>
</organism>
<evidence type="ECO:0000313" key="2">
    <source>
        <dbReference type="Proteomes" id="UP001500074"/>
    </source>
</evidence>
<protein>
    <submittedName>
        <fullName evidence="1">Uncharacterized protein</fullName>
    </submittedName>
</protein>
<dbReference type="Proteomes" id="UP001500074">
    <property type="component" value="Unassembled WGS sequence"/>
</dbReference>
<comment type="caution">
    <text evidence="1">The sequence shown here is derived from an EMBL/GenBank/DDBJ whole genome shotgun (WGS) entry which is preliminary data.</text>
</comment>
<sequence length="77" mass="8603">MKDSLRTLVVAASTATTRLARRRYAAGNVDDVRWVPIAESPYSTTRPVRTRAICSVRFAHQQLQDIRAMSDSLGLVK</sequence>
<dbReference type="RefSeq" id="WP_031382812.1">
    <property type="nucleotide sequence ID" value="NZ_BAABKI010000006.1"/>
</dbReference>
<proteinExistence type="predicted"/>
<reference evidence="2" key="1">
    <citation type="journal article" date="2019" name="Int. J. Syst. Evol. Microbiol.">
        <title>The Global Catalogue of Microorganisms (GCM) 10K type strain sequencing project: providing services to taxonomists for standard genome sequencing and annotation.</title>
        <authorList>
            <consortium name="The Broad Institute Genomics Platform"/>
            <consortium name="The Broad Institute Genome Sequencing Center for Infectious Disease"/>
            <person name="Wu L."/>
            <person name="Ma J."/>
        </authorList>
    </citation>
    <scope>NUCLEOTIDE SEQUENCE [LARGE SCALE GENOMIC DNA]</scope>
    <source>
        <strain evidence="2">JCM 18472</strain>
    </source>
</reference>
<evidence type="ECO:0000313" key="1">
    <source>
        <dbReference type="EMBL" id="GAA5170468.1"/>
    </source>
</evidence>
<dbReference type="EMBL" id="BAABKI010000006">
    <property type="protein sequence ID" value="GAA5170468.1"/>
    <property type="molecule type" value="Genomic_DNA"/>
</dbReference>
<accession>A0ABP9R1V0</accession>